<protein>
    <submittedName>
        <fullName evidence="5">Mannitol dehydrogenase family protein</fullName>
    </submittedName>
</protein>
<evidence type="ECO:0000256" key="1">
    <source>
        <dbReference type="ARBA" id="ARBA00023002"/>
    </source>
</evidence>
<dbReference type="PANTHER" id="PTHR30524">
    <property type="entry name" value="MANNITOL-1-PHOSPHATE 5-DEHYDROGENASE"/>
    <property type="match status" value="1"/>
</dbReference>
<evidence type="ECO:0000256" key="2">
    <source>
        <dbReference type="ARBA" id="ARBA00023027"/>
    </source>
</evidence>
<keyword evidence="6" id="KW-1185">Reference proteome</keyword>
<dbReference type="InterPro" id="IPR013131">
    <property type="entry name" value="Mannitol_DH_N"/>
</dbReference>
<keyword evidence="2" id="KW-0520">NAD</keyword>
<evidence type="ECO:0000259" key="3">
    <source>
        <dbReference type="Pfam" id="PF01232"/>
    </source>
</evidence>
<dbReference type="InterPro" id="IPR013328">
    <property type="entry name" value="6PGD_dom2"/>
</dbReference>
<feature type="domain" description="Mannitol dehydrogenase N-terminal" evidence="3">
    <location>
        <begin position="10"/>
        <end position="232"/>
    </location>
</feature>
<dbReference type="PANTHER" id="PTHR30524:SF0">
    <property type="entry name" value="ALTRONATE OXIDOREDUCTASE-RELATED"/>
    <property type="match status" value="1"/>
</dbReference>
<dbReference type="EMBL" id="JAMXQS010000001">
    <property type="protein sequence ID" value="MCO6048392.1"/>
    <property type="molecule type" value="Genomic_DNA"/>
</dbReference>
<evidence type="ECO:0000313" key="6">
    <source>
        <dbReference type="Proteomes" id="UP001205906"/>
    </source>
</evidence>
<dbReference type="RefSeq" id="WP_252815207.1">
    <property type="nucleotide sequence ID" value="NZ_JAMXQS010000001.1"/>
</dbReference>
<reference evidence="5 6" key="1">
    <citation type="submission" date="2022-06" db="EMBL/GenBank/DDBJ databases">
        <title>Mesorhizobium sp. strain RP14 Genome sequencing and assembly.</title>
        <authorList>
            <person name="Kim I."/>
        </authorList>
    </citation>
    <scope>NUCLEOTIDE SEQUENCE [LARGE SCALE GENOMIC DNA]</scope>
    <source>
        <strain evidence="6">RP14(2022)</strain>
    </source>
</reference>
<dbReference type="SUPFAM" id="SSF51735">
    <property type="entry name" value="NAD(P)-binding Rossmann-fold domains"/>
    <property type="match status" value="1"/>
</dbReference>
<dbReference type="InterPro" id="IPR008927">
    <property type="entry name" value="6-PGluconate_DH-like_C_sf"/>
</dbReference>
<organism evidence="5 6">
    <name type="scientific">Mesorhizobium liriopis</name>
    <dbReference type="NCBI Taxonomy" id="2953882"/>
    <lineage>
        <taxon>Bacteria</taxon>
        <taxon>Pseudomonadati</taxon>
        <taxon>Pseudomonadota</taxon>
        <taxon>Alphaproteobacteria</taxon>
        <taxon>Hyphomicrobiales</taxon>
        <taxon>Phyllobacteriaceae</taxon>
        <taxon>Mesorhizobium</taxon>
    </lineage>
</organism>
<name>A0ABT1C0N3_9HYPH</name>
<comment type="caution">
    <text evidence="5">The sequence shown here is derived from an EMBL/GenBank/DDBJ whole genome shotgun (WGS) entry which is preliminary data.</text>
</comment>
<dbReference type="Pfam" id="PF08125">
    <property type="entry name" value="Mannitol_dh_C"/>
    <property type="match status" value="1"/>
</dbReference>
<gene>
    <name evidence="5" type="ORF">NGM99_01135</name>
</gene>
<dbReference type="Gene3D" id="1.10.1040.10">
    <property type="entry name" value="N-(1-d-carboxylethyl)-l-norvaline Dehydrogenase, domain 2"/>
    <property type="match status" value="1"/>
</dbReference>
<dbReference type="InterPro" id="IPR036291">
    <property type="entry name" value="NAD(P)-bd_dom_sf"/>
</dbReference>
<keyword evidence="1" id="KW-0560">Oxidoreductase</keyword>
<dbReference type="Gene3D" id="3.40.50.720">
    <property type="entry name" value="NAD(P)-binding Rossmann-like Domain"/>
    <property type="match status" value="1"/>
</dbReference>
<feature type="domain" description="Mannitol dehydrogenase C-terminal" evidence="4">
    <location>
        <begin position="250"/>
        <end position="352"/>
    </location>
</feature>
<accession>A0ABT1C0N3</accession>
<dbReference type="Pfam" id="PF01232">
    <property type="entry name" value="Mannitol_dh"/>
    <property type="match status" value="1"/>
</dbReference>
<evidence type="ECO:0000259" key="4">
    <source>
        <dbReference type="Pfam" id="PF08125"/>
    </source>
</evidence>
<dbReference type="Proteomes" id="UP001205906">
    <property type="component" value="Unassembled WGS sequence"/>
</dbReference>
<dbReference type="SUPFAM" id="SSF48179">
    <property type="entry name" value="6-phosphogluconate dehydrogenase C-terminal domain-like"/>
    <property type="match status" value="1"/>
</dbReference>
<evidence type="ECO:0000313" key="5">
    <source>
        <dbReference type="EMBL" id="MCO6048392.1"/>
    </source>
</evidence>
<sequence>MSTTSLSTPVIQFGTSRFLQAHADFFIHEAREEGQDVGPVTVVAGSGSAGNRERLAAFNDPAGYPVIVRGLEDGDKIERHVQVRSVTRGIDAEADWAELKRIFVDEARFVISNTTETGFTVPDGLRVDPVADCDAPPPSFPARLLVLLAARHRAGRAGLVVLPTELVGRNGETLRGVVLGLARSSGASEELVRFIADDCVFADSLVDRIVSTPLEPAGAVAEPYALWAIERKPKLTLPCAHPAIRVVDSLEPFERLKIHILNLGHTVLADWWLGHGRPEGLTVREILEDPEAWARLDGIYGREVLPGFRAKGMGDEAELYVATTLERFRNPFLDHRLSDIATNHAAKIEKRVGGFIAWVGGAAALPELETLFQKSQGYVAA</sequence>
<proteinExistence type="predicted"/>
<dbReference type="InterPro" id="IPR013118">
    <property type="entry name" value="Mannitol_DH_C"/>
</dbReference>